<organism evidence="2 3">
    <name type="scientific">Juglans regia</name>
    <name type="common">English walnut</name>
    <dbReference type="NCBI Taxonomy" id="51240"/>
    <lineage>
        <taxon>Eukaryota</taxon>
        <taxon>Viridiplantae</taxon>
        <taxon>Streptophyta</taxon>
        <taxon>Embryophyta</taxon>
        <taxon>Tracheophyta</taxon>
        <taxon>Spermatophyta</taxon>
        <taxon>Magnoliopsida</taxon>
        <taxon>eudicotyledons</taxon>
        <taxon>Gunneridae</taxon>
        <taxon>Pentapetalae</taxon>
        <taxon>rosids</taxon>
        <taxon>fabids</taxon>
        <taxon>Fagales</taxon>
        <taxon>Juglandaceae</taxon>
        <taxon>Juglans</taxon>
    </lineage>
</organism>
<keyword evidence="2" id="KW-1185">Reference proteome</keyword>
<dbReference type="InterPro" id="IPR005607">
    <property type="entry name" value="BSD_dom"/>
</dbReference>
<dbReference type="PROSITE" id="PS50858">
    <property type="entry name" value="BSD"/>
    <property type="match status" value="1"/>
</dbReference>
<dbReference type="AlphaFoldDB" id="A0A6P9DTX5"/>
<dbReference type="GeneID" id="109006948"/>
<dbReference type="OrthoDB" id="2021158at2759"/>
<reference evidence="3" key="1">
    <citation type="submission" date="2025-08" db="UniProtKB">
        <authorList>
            <consortium name="RefSeq"/>
        </authorList>
    </citation>
    <scope>IDENTIFICATION</scope>
    <source>
        <tissue evidence="3">Leaves</tissue>
    </source>
</reference>
<dbReference type="KEGG" id="jre:109006948"/>
<dbReference type="InterPro" id="IPR035925">
    <property type="entry name" value="BSD_dom_sf"/>
</dbReference>
<name>A0A6P9DTX5_JUGRE</name>
<gene>
    <name evidence="3" type="primary">LOC109006948</name>
</gene>
<dbReference type="Gramene" id="Jr11_22970_p1">
    <property type="protein sequence ID" value="cds.Jr11_22970_p1"/>
    <property type="gene ID" value="Jr11_22970"/>
</dbReference>
<feature type="compositionally biased region" description="Basic and acidic residues" evidence="1">
    <location>
        <begin position="115"/>
        <end position="129"/>
    </location>
</feature>
<sequence length="441" mass="49613">MSWFARSLANSLRLDDDKDDDDDEDNDVVSECANDPDPPPSSSTKLAPARHQQQQQQQQQYEPEDNDSQVEEAQSRGVKDDLSELKQTLTRQIWGMASFLAPPPSQPSTLSPHYRHSEPSDQSKSGDREDPSDDAASWIRSDIGEDEGTFRSGVTEISKMALNFLPFGSERYEGLLEERGLGESVGITEEVLAFARNIAMHPETWLDFPLDEEEDLDDFDMSDAQQEHALAIQHLAPRLAALRIELCPCHMSESYFWKVYFVLLHSRLNKHDADILSSPQVVAARAMWMQELQKITKENTDWFARSTSYSKDSANILEEDFDPIPPIFSFEPSSSTVATDFETEKHPIESTELEFIDKSVIVEEPTIKTENKDLLGGPSSKLLVQNFEDDEDDWPEEDSEVGRYSGAAICVGNEDDISFSDLEDDDYSIVPITSKTVASKG</sequence>
<feature type="compositionally biased region" description="Acidic residues" evidence="1">
    <location>
        <begin position="17"/>
        <end position="28"/>
    </location>
</feature>
<dbReference type="FunCoup" id="A0A6P9DTX5">
    <property type="interactions" value="547"/>
</dbReference>
<dbReference type="Gene3D" id="1.10.3970.10">
    <property type="entry name" value="BSD domain"/>
    <property type="match status" value="1"/>
</dbReference>
<dbReference type="PANTHER" id="PTHR31923">
    <property type="entry name" value="BSD DOMAIN-CONTAINING PROTEIN"/>
    <property type="match status" value="1"/>
</dbReference>
<dbReference type="SUPFAM" id="SSF140383">
    <property type="entry name" value="BSD domain-like"/>
    <property type="match status" value="1"/>
</dbReference>
<dbReference type="Proteomes" id="UP000235220">
    <property type="component" value="Chromosome 11"/>
</dbReference>
<feature type="region of interest" description="Disordered" evidence="1">
    <location>
        <begin position="98"/>
        <end position="144"/>
    </location>
</feature>
<accession>A0A6P9DTX5</accession>
<proteinExistence type="predicted"/>
<feature type="compositionally biased region" description="Basic and acidic residues" evidence="1">
    <location>
        <begin position="73"/>
        <end position="82"/>
    </location>
</feature>
<feature type="region of interest" description="Disordered" evidence="1">
    <location>
        <begin position="1"/>
        <end position="82"/>
    </location>
</feature>
<dbReference type="SMART" id="SM00751">
    <property type="entry name" value="BSD"/>
    <property type="match status" value="1"/>
</dbReference>
<evidence type="ECO:0000313" key="3">
    <source>
        <dbReference type="RefSeq" id="XP_035538930.1"/>
    </source>
</evidence>
<evidence type="ECO:0000313" key="2">
    <source>
        <dbReference type="Proteomes" id="UP000235220"/>
    </source>
</evidence>
<dbReference type="Pfam" id="PF03909">
    <property type="entry name" value="BSD"/>
    <property type="match status" value="1"/>
</dbReference>
<dbReference type="PANTHER" id="PTHR31923:SF27">
    <property type="entry name" value="BSD DOMAIN-CONTAINING PROTEIN"/>
    <property type="match status" value="1"/>
</dbReference>
<dbReference type="RefSeq" id="XP_035538930.1">
    <property type="nucleotide sequence ID" value="XM_035683037.1"/>
</dbReference>
<evidence type="ECO:0000256" key="1">
    <source>
        <dbReference type="SAM" id="MobiDB-lite"/>
    </source>
</evidence>
<protein>
    <submittedName>
        <fullName evidence="3">Uncharacterized protein LOC109006948</fullName>
    </submittedName>
</protein>